<keyword evidence="14" id="KW-0175">Coiled coil</keyword>
<dbReference type="InterPro" id="IPR003660">
    <property type="entry name" value="HAMP_dom"/>
</dbReference>
<keyword evidence="12" id="KW-0902">Two-component regulatory system</keyword>
<evidence type="ECO:0000259" key="16">
    <source>
        <dbReference type="PROSITE" id="PS50109"/>
    </source>
</evidence>
<dbReference type="Gene3D" id="6.10.340.10">
    <property type="match status" value="1"/>
</dbReference>
<comment type="subcellular location">
    <subcellularLocation>
        <location evidence="2">Cell membrane</location>
        <topology evidence="2">Multi-pass membrane protein</topology>
    </subcellularLocation>
</comment>
<keyword evidence="9 18" id="KW-0418">Kinase</keyword>
<dbReference type="PROSITE" id="PS50109">
    <property type="entry name" value="HIS_KIN"/>
    <property type="match status" value="1"/>
</dbReference>
<evidence type="ECO:0000256" key="1">
    <source>
        <dbReference type="ARBA" id="ARBA00000085"/>
    </source>
</evidence>
<keyword evidence="13 15" id="KW-0472">Membrane</keyword>
<evidence type="ECO:0000256" key="6">
    <source>
        <dbReference type="ARBA" id="ARBA00022679"/>
    </source>
</evidence>
<keyword evidence="5" id="KW-0597">Phosphoprotein</keyword>
<evidence type="ECO:0000256" key="14">
    <source>
        <dbReference type="SAM" id="Coils"/>
    </source>
</evidence>
<keyword evidence="7 15" id="KW-0812">Transmembrane</keyword>
<keyword evidence="19" id="KW-1185">Reference proteome</keyword>
<dbReference type="InterPro" id="IPR003594">
    <property type="entry name" value="HATPase_dom"/>
</dbReference>
<dbReference type="CDD" id="cd00075">
    <property type="entry name" value="HATPase"/>
    <property type="match status" value="1"/>
</dbReference>
<keyword evidence="11 15" id="KW-1133">Transmembrane helix</keyword>
<reference evidence="18" key="1">
    <citation type="submission" date="2022-12" db="EMBL/GenBank/DDBJ databases">
        <authorList>
            <person name="Wang J."/>
        </authorList>
    </citation>
    <scope>NUCLEOTIDE SEQUENCE</scope>
    <source>
        <strain evidence="18">HY-42-06</strain>
    </source>
</reference>
<evidence type="ECO:0000256" key="3">
    <source>
        <dbReference type="ARBA" id="ARBA00012438"/>
    </source>
</evidence>
<feature type="transmembrane region" description="Helical" evidence="15">
    <location>
        <begin position="168"/>
        <end position="188"/>
    </location>
</feature>
<dbReference type="Gene3D" id="1.10.287.130">
    <property type="match status" value="1"/>
</dbReference>
<evidence type="ECO:0000256" key="12">
    <source>
        <dbReference type="ARBA" id="ARBA00023012"/>
    </source>
</evidence>
<dbReference type="EC" id="2.7.13.3" evidence="3"/>
<dbReference type="RefSeq" id="WP_268047823.1">
    <property type="nucleotide sequence ID" value="NZ_JAPQES010000001.1"/>
</dbReference>
<dbReference type="SMART" id="SM00387">
    <property type="entry name" value="HATPase_c"/>
    <property type="match status" value="1"/>
</dbReference>
<evidence type="ECO:0000256" key="9">
    <source>
        <dbReference type="ARBA" id="ARBA00022777"/>
    </source>
</evidence>
<dbReference type="InterPro" id="IPR003661">
    <property type="entry name" value="HisK_dim/P_dom"/>
</dbReference>
<dbReference type="InterPro" id="IPR036890">
    <property type="entry name" value="HATPase_C_sf"/>
</dbReference>
<evidence type="ECO:0000256" key="15">
    <source>
        <dbReference type="SAM" id="Phobius"/>
    </source>
</evidence>
<feature type="coiled-coil region" evidence="14">
    <location>
        <begin position="233"/>
        <end position="263"/>
    </location>
</feature>
<evidence type="ECO:0000256" key="13">
    <source>
        <dbReference type="ARBA" id="ARBA00023136"/>
    </source>
</evidence>
<evidence type="ECO:0000256" key="8">
    <source>
        <dbReference type="ARBA" id="ARBA00022741"/>
    </source>
</evidence>
<comment type="catalytic activity">
    <reaction evidence="1">
        <text>ATP + protein L-histidine = ADP + protein N-phospho-L-histidine.</text>
        <dbReference type="EC" id="2.7.13.3"/>
    </reaction>
</comment>
<organism evidence="18 19">
    <name type="scientific">Clostridium ganghwense</name>
    <dbReference type="NCBI Taxonomy" id="312089"/>
    <lineage>
        <taxon>Bacteria</taxon>
        <taxon>Bacillati</taxon>
        <taxon>Bacillota</taxon>
        <taxon>Clostridia</taxon>
        <taxon>Eubacteriales</taxon>
        <taxon>Clostridiaceae</taxon>
        <taxon>Clostridium</taxon>
    </lineage>
</organism>
<dbReference type="InterPro" id="IPR050398">
    <property type="entry name" value="HssS/ArlS-like"/>
</dbReference>
<dbReference type="SUPFAM" id="SSF55874">
    <property type="entry name" value="ATPase domain of HSP90 chaperone/DNA topoisomerase II/histidine kinase"/>
    <property type="match status" value="1"/>
</dbReference>
<keyword evidence="10" id="KW-0067">ATP-binding</keyword>
<dbReference type="CDD" id="cd00082">
    <property type="entry name" value="HisKA"/>
    <property type="match status" value="1"/>
</dbReference>
<gene>
    <name evidence="18" type="ORF">OXH55_02160</name>
</gene>
<evidence type="ECO:0000256" key="11">
    <source>
        <dbReference type="ARBA" id="ARBA00022989"/>
    </source>
</evidence>
<dbReference type="Pfam" id="PF00512">
    <property type="entry name" value="HisKA"/>
    <property type="match status" value="1"/>
</dbReference>
<dbReference type="GO" id="GO:0016301">
    <property type="term" value="F:kinase activity"/>
    <property type="evidence" value="ECO:0007669"/>
    <property type="project" value="UniProtKB-KW"/>
</dbReference>
<feature type="domain" description="HAMP" evidence="17">
    <location>
        <begin position="189"/>
        <end position="241"/>
    </location>
</feature>
<dbReference type="PROSITE" id="PS50885">
    <property type="entry name" value="HAMP"/>
    <property type="match status" value="1"/>
</dbReference>
<dbReference type="Proteomes" id="UP001079657">
    <property type="component" value="Unassembled WGS sequence"/>
</dbReference>
<dbReference type="EMBL" id="JAPQES010000001">
    <property type="protein sequence ID" value="MCY6369451.1"/>
    <property type="molecule type" value="Genomic_DNA"/>
</dbReference>
<evidence type="ECO:0000259" key="17">
    <source>
        <dbReference type="PROSITE" id="PS50885"/>
    </source>
</evidence>
<dbReference type="InterPro" id="IPR036097">
    <property type="entry name" value="HisK_dim/P_sf"/>
</dbReference>
<feature type="transmembrane region" description="Helical" evidence="15">
    <location>
        <begin position="12"/>
        <end position="29"/>
    </location>
</feature>
<dbReference type="PANTHER" id="PTHR45528">
    <property type="entry name" value="SENSOR HISTIDINE KINASE CPXA"/>
    <property type="match status" value="1"/>
</dbReference>
<dbReference type="SUPFAM" id="SSF47384">
    <property type="entry name" value="Homodimeric domain of signal transducing histidine kinase"/>
    <property type="match status" value="1"/>
</dbReference>
<evidence type="ECO:0000256" key="5">
    <source>
        <dbReference type="ARBA" id="ARBA00022553"/>
    </source>
</evidence>
<evidence type="ECO:0000256" key="2">
    <source>
        <dbReference type="ARBA" id="ARBA00004651"/>
    </source>
</evidence>
<accession>A0ABT4CMX8</accession>
<sequence>MKSSIKVKSGVFLGTLLLFTISILSILVLEGIKRNQQKQYEDFLFHQSKIANIYVRQSYLTESIEDKKEFLNKKGQVLASQLSTMSEMNVILYDMSGKEIGNSALFPDEINISDTLNYALENKIAYQVVGESLDYLAPLNDLDKQIGVVQFQYSLKESIKFYEDIKNLFIGTGIITLILSFIIGYFYYNILAEGILKLKKAVEKIRDGKYNEAEILKRNDELGELSKGIYFMSSKIDQNIKDMEEEQEKLRLAVEKLRLLGEQQKNFIGNITHEFKTPLTVIKAYIDLIDMYSDDPNLIEEAKVNIGKETQRLYDMVEKILRLASLEKYDFEFKAEKIEVNQVLNEICNRMKGKAQKFGLSLYTELKPAAILVDKESFMQIFINLLDNAIKYNKPEGEIFVKNYIENEVVCIEVKDTGVGIPKEAGEKVFEPFYRVDRDRSRQTGGNGLGLAIVKELVEKQQGNIKLLHSGKSGTSFLISFPLLNTQNV</sequence>
<evidence type="ECO:0000256" key="7">
    <source>
        <dbReference type="ARBA" id="ARBA00022692"/>
    </source>
</evidence>
<dbReference type="PANTHER" id="PTHR45528:SF1">
    <property type="entry name" value="SENSOR HISTIDINE KINASE CPXA"/>
    <property type="match status" value="1"/>
</dbReference>
<dbReference type="PRINTS" id="PR00344">
    <property type="entry name" value="BCTRLSENSOR"/>
</dbReference>
<name>A0ABT4CMX8_9CLOT</name>
<feature type="domain" description="Histidine kinase" evidence="16">
    <location>
        <begin position="270"/>
        <end position="485"/>
    </location>
</feature>
<dbReference type="Gene3D" id="3.30.565.10">
    <property type="entry name" value="Histidine kinase-like ATPase, C-terminal domain"/>
    <property type="match status" value="1"/>
</dbReference>
<evidence type="ECO:0000313" key="18">
    <source>
        <dbReference type="EMBL" id="MCY6369451.1"/>
    </source>
</evidence>
<dbReference type="SMART" id="SM00388">
    <property type="entry name" value="HisKA"/>
    <property type="match status" value="1"/>
</dbReference>
<keyword evidence="6" id="KW-0808">Transferase</keyword>
<evidence type="ECO:0000313" key="19">
    <source>
        <dbReference type="Proteomes" id="UP001079657"/>
    </source>
</evidence>
<dbReference type="InterPro" id="IPR005467">
    <property type="entry name" value="His_kinase_dom"/>
</dbReference>
<keyword evidence="4" id="KW-1003">Cell membrane</keyword>
<dbReference type="Pfam" id="PF02518">
    <property type="entry name" value="HATPase_c"/>
    <property type="match status" value="1"/>
</dbReference>
<comment type="caution">
    <text evidence="18">The sequence shown here is derived from an EMBL/GenBank/DDBJ whole genome shotgun (WGS) entry which is preliminary data.</text>
</comment>
<dbReference type="CDD" id="cd06225">
    <property type="entry name" value="HAMP"/>
    <property type="match status" value="1"/>
</dbReference>
<evidence type="ECO:0000256" key="10">
    <source>
        <dbReference type="ARBA" id="ARBA00022840"/>
    </source>
</evidence>
<proteinExistence type="predicted"/>
<keyword evidence="8" id="KW-0547">Nucleotide-binding</keyword>
<protein>
    <recommendedName>
        <fullName evidence="3">histidine kinase</fullName>
        <ecNumber evidence="3">2.7.13.3</ecNumber>
    </recommendedName>
</protein>
<dbReference type="InterPro" id="IPR004358">
    <property type="entry name" value="Sig_transdc_His_kin-like_C"/>
</dbReference>
<evidence type="ECO:0000256" key="4">
    <source>
        <dbReference type="ARBA" id="ARBA00022475"/>
    </source>
</evidence>